<sequence>MTEQHNKESKDLKYNKKRKPLFRVEATTADTPEEVLEMEQMKVDLINHSGTAKQGVIDVYRFAKEKGFFVK</sequence>
<comment type="caution">
    <text evidence="1">The sequence shown here is derived from an EMBL/GenBank/DDBJ whole genome shotgun (WGS) entry which is preliminary data.</text>
</comment>
<dbReference type="Proteomes" id="UP000617555">
    <property type="component" value="Unassembled WGS sequence"/>
</dbReference>
<name>A0ABQ1JDN2_9GAMM</name>
<proteinExistence type="predicted"/>
<accession>A0ABQ1JDN2</accession>
<protein>
    <submittedName>
        <fullName evidence="1">Uncharacterized protein</fullName>
    </submittedName>
</protein>
<gene>
    <name evidence="1" type="ORF">GCM10011607_28720</name>
</gene>
<dbReference type="RefSeq" id="WP_188740050.1">
    <property type="nucleotide sequence ID" value="NZ_BMII01000024.1"/>
</dbReference>
<dbReference type="EMBL" id="BMII01000024">
    <property type="protein sequence ID" value="GGB66325.1"/>
    <property type="molecule type" value="Genomic_DNA"/>
</dbReference>
<keyword evidence="2" id="KW-1185">Reference proteome</keyword>
<evidence type="ECO:0000313" key="1">
    <source>
        <dbReference type="EMBL" id="GGB66325.1"/>
    </source>
</evidence>
<reference evidence="2" key="1">
    <citation type="journal article" date="2019" name="Int. J. Syst. Evol. Microbiol.">
        <title>The Global Catalogue of Microorganisms (GCM) 10K type strain sequencing project: providing services to taxonomists for standard genome sequencing and annotation.</title>
        <authorList>
            <consortium name="The Broad Institute Genomics Platform"/>
            <consortium name="The Broad Institute Genome Sequencing Center for Infectious Disease"/>
            <person name="Wu L."/>
            <person name="Ma J."/>
        </authorList>
    </citation>
    <scope>NUCLEOTIDE SEQUENCE [LARGE SCALE GENOMIC DNA]</scope>
    <source>
        <strain evidence="2">CGMCC 1.15339</strain>
    </source>
</reference>
<evidence type="ECO:0000313" key="2">
    <source>
        <dbReference type="Proteomes" id="UP000617555"/>
    </source>
</evidence>
<organism evidence="1 2">
    <name type="scientific">Shewanella inventionis</name>
    <dbReference type="NCBI Taxonomy" id="1738770"/>
    <lineage>
        <taxon>Bacteria</taxon>
        <taxon>Pseudomonadati</taxon>
        <taxon>Pseudomonadota</taxon>
        <taxon>Gammaproteobacteria</taxon>
        <taxon>Alteromonadales</taxon>
        <taxon>Shewanellaceae</taxon>
        <taxon>Shewanella</taxon>
    </lineage>
</organism>